<comment type="caution">
    <text evidence="3">The sequence shown here is derived from an EMBL/GenBank/DDBJ whole genome shotgun (WGS) entry which is preliminary data.</text>
</comment>
<evidence type="ECO:0000313" key="4">
    <source>
        <dbReference type="Proteomes" id="UP000632740"/>
    </source>
</evidence>
<keyword evidence="4" id="KW-1185">Reference proteome</keyword>
<feature type="region of interest" description="Disordered" evidence="1">
    <location>
        <begin position="169"/>
        <end position="189"/>
    </location>
</feature>
<evidence type="ECO:0000256" key="2">
    <source>
        <dbReference type="SAM" id="SignalP"/>
    </source>
</evidence>
<dbReference type="AlphaFoldDB" id="A0A919U3Y1"/>
<feature type="signal peptide" evidence="2">
    <location>
        <begin position="1"/>
        <end position="32"/>
    </location>
</feature>
<dbReference type="Proteomes" id="UP000632740">
    <property type="component" value="Unassembled WGS sequence"/>
</dbReference>
<sequence length="189" mass="19741">MQRSTLIRRSRRWLIAPLAMALLGMTAQSSLAASQPVSPDTRSHLEAFWNAHGVPKATQKSLLSKLAAGQTWDAVDGKHTPVSSSQATSNGSQETVDTYADGSIVVSDLEQPQTPPTAANGITPLSVAGCRTTVGGSGYANYDDCKASSDTGIVTLAFYISYSRTRATTAPARRSSARAAPTTGRPSAA</sequence>
<evidence type="ECO:0000313" key="3">
    <source>
        <dbReference type="EMBL" id="GIG23736.1"/>
    </source>
</evidence>
<feature type="region of interest" description="Disordered" evidence="1">
    <location>
        <begin position="76"/>
        <end position="95"/>
    </location>
</feature>
<name>A0A919U3Y1_9CELL</name>
<feature type="compositionally biased region" description="Low complexity" evidence="1">
    <location>
        <begin position="169"/>
        <end position="183"/>
    </location>
</feature>
<dbReference type="RefSeq" id="WP_203758744.1">
    <property type="nucleotide sequence ID" value="NZ_BONK01000027.1"/>
</dbReference>
<reference evidence="3" key="1">
    <citation type="submission" date="2021-01" db="EMBL/GenBank/DDBJ databases">
        <title>Whole genome shotgun sequence of Cellulomonas chitinilytica NBRC 110799.</title>
        <authorList>
            <person name="Komaki H."/>
            <person name="Tamura T."/>
        </authorList>
    </citation>
    <scope>NUCLEOTIDE SEQUENCE</scope>
    <source>
        <strain evidence="3">NBRC 110799</strain>
    </source>
</reference>
<proteinExistence type="predicted"/>
<feature type="chain" id="PRO_5037127085" evidence="2">
    <location>
        <begin position="33"/>
        <end position="189"/>
    </location>
</feature>
<accession>A0A919U3Y1</accession>
<gene>
    <name evidence="3" type="ORF">Cch01nite_44600</name>
</gene>
<protein>
    <submittedName>
        <fullName evidence="3">Uncharacterized protein</fullName>
    </submittedName>
</protein>
<dbReference type="EMBL" id="BONK01000027">
    <property type="protein sequence ID" value="GIG23736.1"/>
    <property type="molecule type" value="Genomic_DNA"/>
</dbReference>
<keyword evidence="2" id="KW-0732">Signal</keyword>
<organism evidence="3 4">
    <name type="scientific">Cellulomonas chitinilytica</name>
    <dbReference type="NCBI Taxonomy" id="398759"/>
    <lineage>
        <taxon>Bacteria</taxon>
        <taxon>Bacillati</taxon>
        <taxon>Actinomycetota</taxon>
        <taxon>Actinomycetes</taxon>
        <taxon>Micrococcales</taxon>
        <taxon>Cellulomonadaceae</taxon>
        <taxon>Cellulomonas</taxon>
    </lineage>
</organism>
<evidence type="ECO:0000256" key="1">
    <source>
        <dbReference type="SAM" id="MobiDB-lite"/>
    </source>
</evidence>
<feature type="compositionally biased region" description="Polar residues" evidence="1">
    <location>
        <begin position="81"/>
        <end position="95"/>
    </location>
</feature>